<dbReference type="RefSeq" id="WP_344808375.1">
    <property type="nucleotide sequence ID" value="NZ_BAABAB010000036.1"/>
</dbReference>
<dbReference type="Proteomes" id="UP001501490">
    <property type="component" value="Unassembled WGS sequence"/>
</dbReference>
<dbReference type="Pfam" id="PF07730">
    <property type="entry name" value="HisKA_3"/>
    <property type="match status" value="1"/>
</dbReference>
<keyword evidence="6" id="KW-0418">Kinase</keyword>
<protein>
    <recommendedName>
        <fullName evidence="2">histidine kinase</fullName>
        <ecNumber evidence="2">2.7.13.3</ecNumber>
    </recommendedName>
</protein>
<dbReference type="InterPro" id="IPR036890">
    <property type="entry name" value="HATPase_C_sf"/>
</dbReference>
<feature type="transmembrane region" description="Helical" evidence="9">
    <location>
        <begin position="253"/>
        <end position="276"/>
    </location>
</feature>
<proteinExistence type="predicted"/>
<accession>A0ABP7AMB4</accession>
<evidence type="ECO:0000313" key="11">
    <source>
        <dbReference type="EMBL" id="GAA3635441.1"/>
    </source>
</evidence>
<keyword evidence="5" id="KW-0547">Nucleotide-binding</keyword>
<feature type="transmembrane region" description="Helical" evidence="9">
    <location>
        <begin position="196"/>
        <end position="216"/>
    </location>
</feature>
<evidence type="ECO:0000256" key="3">
    <source>
        <dbReference type="ARBA" id="ARBA00022553"/>
    </source>
</evidence>
<feature type="domain" description="Signal transduction histidine kinase subgroup 3 dimerisation and phosphoacceptor" evidence="10">
    <location>
        <begin position="436"/>
        <end position="502"/>
    </location>
</feature>
<evidence type="ECO:0000313" key="12">
    <source>
        <dbReference type="Proteomes" id="UP001501490"/>
    </source>
</evidence>
<evidence type="ECO:0000256" key="9">
    <source>
        <dbReference type="SAM" id="Phobius"/>
    </source>
</evidence>
<gene>
    <name evidence="11" type="ORF">GCM10022236_42600</name>
</gene>
<keyword evidence="8" id="KW-0902">Two-component regulatory system</keyword>
<evidence type="ECO:0000256" key="5">
    <source>
        <dbReference type="ARBA" id="ARBA00022741"/>
    </source>
</evidence>
<evidence type="ECO:0000256" key="1">
    <source>
        <dbReference type="ARBA" id="ARBA00000085"/>
    </source>
</evidence>
<evidence type="ECO:0000256" key="8">
    <source>
        <dbReference type="ARBA" id="ARBA00023012"/>
    </source>
</evidence>
<feature type="transmembrane region" description="Helical" evidence="9">
    <location>
        <begin position="40"/>
        <end position="58"/>
    </location>
</feature>
<keyword evidence="3" id="KW-0597">Phosphoprotein</keyword>
<organism evidence="11 12">
    <name type="scientific">Microlunatus ginsengisoli</name>
    <dbReference type="NCBI Taxonomy" id="363863"/>
    <lineage>
        <taxon>Bacteria</taxon>
        <taxon>Bacillati</taxon>
        <taxon>Actinomycetota</taxon>
        <taxon>Actinomycetes</taxon>
        <taxon>Propionibacteriales</taxon>
        <taxon>Propionibacteriaceae</taxon>
        <taxon>Microlunatus</taxon>
    </lineage>
</organism>
<dbReference type="EC" id="2.7.13.3" evidence="2"/>
<feature type="transmembrane region" description="Helical" evidence="9">
    <location>
        <begin position="137"/>
        <end position="155"/>
    </location>
</feature>
<dbReference type="InterPro" id="IPR050482">
    <property type="entry name" value="Sensor_HK_TwoCompSys"/>
</dbReference>
<evidence type="ECO:0000259" key="10">
    <source>
        <dbReference type="Pfam" id="PF07730"/>
    </source>
</evidence>
<evidence type="ECO:0000256" key="2">
    <source>
        <dbReference type="ARBA" id="ARBA00012438"/>
    </source>
</evidence>
<feature type="transmembrane region" description="Helical" evidence="9">
    <location>
        <begin position="97"/>
        <end position="125"/>
    </location>
</feature>
<dbReference type="CDD" id="cd16917">
    <property type="entry name" value="HATPase_UhpB-NarQ-NarX-like"/>
    <property type="match status" value="1"/>
</dbReference>
<keyword evidence="12" id="KW-1185">Reference proteome</keyword>
<feature type="transmembrane region" description="Helical" evidence="9">
    <location>
        <begin position="282"/>
        <end position="301"/>
    </location>
</feature>
<keyword evidence="7" id="KW-0067">ATP-binding</keyword>
<keyword evidence="9" id="KW-1133">Transmembrane helix</keyword>
<feature type="transmembrane region" description="Helical" evidence="9">
    <location>
        <begin position="222"/>
        <end position="241"/>
    </location>
</feature>
<evidence type="ECO:0000256" key="4">
    <source>
        <dbReference type="ARBA" id="ARBA00022679"/>
    </source>
</evidence>
<dbReference type="Gene3D" id="3.30.565.10">
    <property type="entry name" value="Histidine kinase-like ATPase, C-terminal domain"/>
    <property type="match status" value="1"/>
</dbReference>
<evidence type="ECO:0000256" key="7">
    <source>
        <dbReference type="ARBA" id="ARBA00022840"/>
    </source>
</evidence>
<comment type="caution">
    <text evidence="11">The sequence shown here is derived from an EMBL/GenBank/DDBJ whole genome shotgun (WGS) entry which is preliminary data.</text>
</comment>
<dbReference type="Gene3D" id="1.20.5.1930">
    <property type="match status" value="1"/>
</dbReference>
<feature type="transmembrane region" description="Helical" evidence="9">
    <location>
        <begin position="65"/>
        <end position="91"/>
    </location>
</feature>
<sequence length="626" mass="66203">MSGRSTSIAITAVGGVLLAVCLVLGGFARSAALPLSPYTITNLVIGVGYLVPAAVIAWHRPRNLLVLLLFVGGVGHLLAGIGVAGVAWGAAAGWSAWLIGICGLLLGIAWKFGMGPLFALLLLLFPDGRLPSRRWRWLVWASFGSLALALAGWFVAPDALIMNLVVQLGDLAVTTAAIVSLVMRYRRGDEMVRGQILWLVLAVMVMLVLNVERAITGRGPELLLLSFVCIPVAIAIAIVRYQLLDIRLVVSRTLLYGLLIGAVLLGYVGLVALATAVLPADLATWGPVTSAIVVALALNPVRLGLQRLITQAFYGRRDNPEALAAAVGDVEDLAEVLERARTALRLPGLAVRSTGGLTIAGETRSGTQETLPLTIRGEELGHLIVTLRTGESRLHRQDAAALGMLAGPLALLLREQALADALRTSRAQVVRARESERSLLHRDLHDGLGPTLTNAAFRADAAANQLTTDPEAAATLLAEARVGIREALADVRRVVYGLRPLALEELGLVGAIREQASKAGRLPVSVSATSLGPLPPAVELAAYRIATEAITNAQRHSTGSQVRVQLTSRGEQLELMVRDNGASRPATPGIGLRSITERADELSGRTEIVAGEDGWRVTVWIPCGSA</sequence>
<keyword evidence="9" id="KW-0472">Membrane</keyword>
<dbReference type="EMBL" id="BAABAB010000036">
    <property type="protein sequence ID" value="GAA3635441.1"/>
    <property type="molecule type" value="Genomic_DNA"/>
</dbReference>
<dbReference type="PANTHER" id="PTHR24421">
    <property type="entry name" value="NITRATE/NITRITE SENSOR PROTEIN NARX-RELATED"/>
    <property type="match status" value="1"/>
</dbReference>
<dbReference type="PANTHER" id="PTHR24421:SF10">
    <property type="entry name" value="NITRATE_NITRITE SENSOR PROTEIN NARQ"/>
    <property type="match status" value="1"/>
</dbReference>
<dbReference type="InterPro" id="IPR011712">
    <property type="entry name" value="Sig_transdc_His_kin_sub3_dim/P"/>
</dbReference>
<keyword evidence="4" id="KW-0808">Transferase</keyword>
<evidence type="ECO:0000256" key="6">
    <source>
        <dbReference type="ARBA" id="ARBA00022777"/>
    </source>
</evidence>
<name>A0ABP7AMB4_9ACTN</name>
<feature type="transmembrane region" description="Helical" evidence="9">
    <location>
        <begin position="161"/>
        <end position="184"/>
    </location>
</feature>
<comment type="catalytic activity">
    <reaction evidence="1">
        <text>ATP + protein L-histidine = ADP + protein N-phospho-L-histidine.</text>
        <dbReference type="EC" id="2.7.13.3"/>
    </reaction>
</comment>
<dbReference type="SUPFAM" id="SSF55874">
    <property type="entry name" value="ATPase domain of HSP90 chaperone/DNA topoisomerase II/histidine kinase"/>
    <property type="match status" value="1"/>
</dbReference>
<reference evidence="12" key="1">
    <citation type="journal article" date="2019" name="Int. J. Syst. Evol. Microbiol.">
        <title>The Global Catalogue of Microorganisms (GCM) 10K type strain sequencing project: providing services to taxonomists for standard genome sequencing and annotation.</title>
        <authorList>
            <consortium name="The Broad Institute Genomics Platform"/>
            <consortium name="The Broad Institute Genome Sequencing Center for Infectious Disease"/>
            <person name="Wu L."/>
            <person name="Ma J."/>
        </authorList>
    </citation>
    <scope>NUCLEOTIDE SEQUENCE [LARGE SCALE GENOMIC DNA]</scope>
    <source>
        <strain evidence="12">JCM 16929</strain>
    </source>
</reference>
<keyword evidence="9" id="KW-0812">Transmembrane</keyword>